<evidence type="ECO:0000313" key="2">
    <source>
        <dbReference type="Proteomes" id="UP000286701"/>
    </source>
</evidence>
<dbReference type="EMBL" id="SBIW01000003">
    <property type="protein sequence ID" value="RWY53950.1"/>
    <property type="molecule type" value="Genomic_DNA"/>
</dbReference>
<keyword evidence="2" id="KW-1185">Reference proteome</keyword>
<dbReference type="Proteomes" id="UP000286701">
    <property type="component" value="Unassembled WGS sequence"/>
</dbReference>
<proteinExistence type="predicted"/>
<gene>
    <name evidence="1" type="ORF">EPL05_07795</name>
</gene>
<sequence>MDFGLVWYFLFLKKKSAIDIYFFDLQQMLTMHEFNAETTTKLYRAEYKQAKAELEKEFNVALQEAKKIYDSHYDPTSENDEESHYLASYESGHDEIEQNHQIDDEQLTYRFSTMADYFNKSSLVITYAMFENQLRRYCDLLRLIFGKRLSVEDLDDRNYVKTCLNYLEKVIEVDIKSLEYLETKFKDLQYLRNRIMHNGGEFHEGKNEDLERIINASNGSLELIKSQEPYEEFKEDVENKLPKLNLLRVKKNEYLHQYFGIIAVFFQELLWLTDAKLKYKILKQRLLFLLGFSSKRLKIIDIKVVHIAKGRQVKASLFSDDITDAIKFNCTITITRANKNQLTIINQIDGHSKLTRLVDHLNSRPEIIFDEIFQGFNLSSKSQNFNIIFY</sequence>
<dbReference type="AlphaFoldDB" id="A0A3S3Z5Y5"/>
<accession>A0A3S3Z5Y5</accession>
<organism evidence="1 2">
    <name type="scientific">Mucilaginibacter gilvus</name>
    <dbReference type="NCBI Taxonomy" id="2305909"/>
    <lineage>
        <taxon>Bacteria</taxon>
        <taxon>Pseudomonadati</taxon>
        <taxon>Bacteroidota</taxon>
        <taxon>Sphingobacteriia</taxon>
        <taxon>Sphingobacteriales</taxon>
        <taxon>Sphingobacteriaceae</taxon>
        <taxon>Mucilaginibacter</taxon>
    </lineage>
</organism>
<comment type="caution">
    <text evidence="1">The sequence shown here is derived from an EMBL/GenBank/DDBJ whole genome shotgun (WGS) entry which is preliminary data.</text>
</comment>
<name>A0A3S3Z5Y5_9SPHI</name>
<dbReference type="OrthoDB" id="795512at2"/>
<protein>
    <submittedName>
        <fullName evidence="1">Uncharacterized protein</fullName>
    </submittedName>
</protein>
<dbReference type="RefSeq" id="WP_128533385.1">
    <property type="nucleotide sequence ID" value="NZ_SBIW01000003.1"/>
</dbReference>
<reference evidence="1 2" key="1">
    <citation type="submission" date="2019-01" db="EMBL/GenBank/DDBJ databases">
        <title>Mucilaginibacter antarcticum sp. nov., isolated from antarctic soil.</title>
        <authorList>
            <person name="Yan Y.-Q."/>
            <person name="Du Z.-J."/>
        </authorList>
    </citation>
    <scope>NUCLEOTIDE SEQUENCE [LARGE SCALE GENOMIC DNA]</scope>
    <source>
        <strain evidence="1 2">F01003</strain>
    </source>
</reference>
<evidence type="ECO:0000313" key="1">
    <source>
        <dbReference type="EMBL" id="RWY53950.1"/>
    </source>
</evidence>